<accession>A0A232LMF6</accession>
<dbReference type="GO" id="GO:0050660">
    <property type="term" value="F:flavin adenine dinucleotide binding"/>
    <property type="evidence" value="ECO:0007669"/>
    <property type="project" value="InterPro"/>
</dbReference>
<dbReference type="Proteomes" id="UP000243515">
    <property type="component" value="Unassembled WGS sequence"/>
</dbReference>
<name>A0A232LMF6_9EURO</name>
<proteinExistence type="predicted"/>
<evidence type="ECO:0008006" key="4">
    <source>
        <dbReference type="Google" id="ProtNLM"/>
    </source>
</evidence>
<dbReference type="InterPro" id="IPR036318">
    <property type="entry name" value="FAD-bd_PCMH-like_sf"/>
</dbReference>
<evidence type="ECO:0000313" key="2">
    <source>
        <dbReference type="EMBL" id="OXV05340.1"/>
    </source>
</evidence>
<dbReference type="PANTHER" id="PTHR10801">
    <property type="entry name" value="24-DEHYDROCHOLESTEROL REDUCTASE"/>
    <property type="match status" value="1"/>
</dbReference>
<dbReference type="SUPFAM" id="SSF56176">
    <property type="entry name" value="FAD-binding/transporter-associated domain-like"/>
    <property type="match status" value="1"/>
</dbReference>
<evidence type="ECO:0000313" key="3">
    <source>
        <dbReference type="Proteomes" id="UP000243515"/>
    </source>
</evidence>
<gene>
    <name evidence="2" type="ORF">Egran_06892</name>
</gene>
<dbReference type="PANTHER" id="PTHR10801:SF0">
    <property type="entry name" value="DELTA(24)-STEROL REDUCTASE"/>
    <property type="match status" value="1"/>
</dbReference>
<dbReference type="GO" id="GO:0016020">
    <property type="term" value="C:membrane"/>
    <property type="evidence" value="ECO:0007669"/>
    <property type="project" value="TreeGrafter"/>
</dbReference>
<reference evidence="2 3" key="1">
    <citation type="journal article" date="2015" name="Environ. Microbiol.">
        <title>Metagenome sequence of Elaphomyces granulatus from sporocarp tissue reveals Ascomycota ectomycorrhizal fingerprints of genome expansion and a Proteobacteria-rich microbiome.</title>
        <authorList>
            <person name="Quandt C.A."/>
            <person name="Kohler A."/>
            <person name="Hesse C.N."/>
            <person name="Sharpton T.J."/>
            <person name="Martin F."/>
            <person name="Spatafora J.W."/>
        </authorList>
    </citation>
    <scope>NUCLEOTIDE SEQUENCE [LARGE SCALE GENOMIC DNA]</scope>
    <source>
        <strain evidence="2 3">OSC145934</strain>
    </source>
</reference>
<dbReference type="GO" id="GO:0000246">
    <property type="term" value="F:Delta24(24-1) sterol reductase activity"/>
    <property type="evidence" value="ECO:0007669"/>
    <property type="project" value="TreeGrafter"/>
</dbReference>
<comment type="caution">
    <text evidence="2">The sequence shown here is derived from an EMBL/GenBank/DDBJ whole genome shotgun (WGS) entry which is preliminary data.</text>
</comment>
<evidence type="ECO:0000256" key="1">
    <source>
        <dbReference type="ARBA" id="ARBA00023002"/>
    </source>
</evidence>
<dbReference type="AlphaFoldDB" id="A0A232LMF6"/>
<dbReference type="GO" id="GO:0008202">
    <property type="term" value="P:steroid metabolic process"/>
    <property type="evidence" value="ECO:0007669"/>
    <property type="project" value="TreeGrafter"/>
</dbReference>
<keyword evidence="1" id="KW-0560">Oxidoreductase</keyword>
<dbReference type="Gene3D" id="3.30.465.10">
    <property type="match status" value="1"/>
</dbReference>
<organism evidence="2 3">
    <name type="scientific">Elaphomyces granulatus</name>
    <dbReference type="NCBI Taxonomy" id="519963"/>
    <lineage>
        <taxon>Eukaryota</taxon>
        <taxon>Fungi</taxon>
        <taxon>Dikarya</taxon>
        <taxon>Ascomycota</taxon>
        <taxon>Pezizomycotina</taxon>
        <taxon>Eurotiomycetes</taxon>
        <taxon>Eurotiomycetidae</taxon>
        <taxon>Eurotiales</taxon>
        <taxon>Elaphomycetaceae</taxon>
        <taxon>Elaphomyces</taxon>
    </lineage>
</organism>
<dbReference type="GO" id="GO:0005737">
    <property type="term" value="C:cytoplasm"/>
    <property type="evidence" value="ECO:0007669"/>
    <property type="project" value="TreeGrafter"/>
</dbReference>
<keyword evidence="3" id="KW-1185">Reference proteome</keyword>
<sequence>MDKLVEGTLLNGLVPLVVMEFPGITVGGGFSGTSGESSSFRYGFFDRAVNRIEVVLPNGEKVTASRSEKSDLFRGAAAAFGTLGVVTLLEVQLMEAKKSVVYNIPTEFYIHAGRRTAHATEPIVDFIQLVDYIFRYDRGGFWVGKYAFKYFIIPFNRISRYFLDRFMHTRVMCHALHQSGHSRRYIIQDVAVPYQAADEFLQWLHDNFGFYPLWLCHCDSVANMLSLHTAYSLTRPTPTLPNIL</sequence>
<dbReference type="OrthoDB" id="415825at2759"/>
<dbReference type="InterPro" id="IPR016169">
    <property type="entry name" value="FAD-bd_PCMH_sub2"/>
</dbReference>
<protein>
    <recommendedName>
        <fullName evidence="4">Delta(24)-sterol reductase</fullName>
    </recommendedName>
</protein>
<dbReference type="InterPro" id="IPR040165">
    <property type="entry name" value="Diminuto-like"/>
</dbReference>
<dbReference type="EMBL" id="NPHW01007153">
    <property type="protein sequence ID" value="OXV05340.1"/>
    <property type="molecule type" value="Genomic_DNA"/>
</dbReference>